<evidence type="ECO:0000256" key="5">
    <source>
        <dbReference type="HAMAP-Rule" id="MF_00374"/>
    </source>
</evidence>
<dbReference type="SUPFAM" id="SSF46561">
    <property type="entry name" value="Ribosomal protein L29 (L29p)"/>
    <property type="match status" value="1"/>
</dbReference>
<evidence type="ECO:0000256" key="1">
    <source>
        <dbReference type="ARBA" id="ARBA00009254"/>
    </source>
</evidence>
<dbReference type="Proteomes" id="UP000068905">
    <property type="component" value="Chromosome"/>
</dbReference>
<organism evidence="6 7">
    <name type="scientific">Candidatus Pseudothioglobus singularis PS1</name>
    <dbReference type="NCBI Taxonomy" id="1125411"/>
    <lineage>
        <taxon>Bacteria</taxon>
        <taxon>Pseudomonadati</taxon>
        <taxon>Pseudomonadota</taxon>
        <taxon>Gammaproteobacteria</taxon>
        <taxon>Candidatus Pseudothioglobaceae</taxon>
        <taxon>Candidatus Pseudothioglobus</taxon>
    </lineage>
</organism>
<accession>A0A0M5KRK8</accession>
<keyword evidence="2 5" id="KW-0689">Ribosomal protein</keyword>
<dbReference type="RefSeq" id="WP_020026349.1">
    <property type="nucleotide sequence ID" value="NZ_CP006911.1"/>
</dbReference>
<proteinExistence type="inferred from homology"/>
<dbReference type="Gene3D" id="1.10.287.310">
    <property type="match status" value="1"/>
</dbReference>
<evidence type="ECO:0000256" key="4">
    <source>
        <dbReference type="ARBA" id="ARBA00035204"/>
    </source>
</evidence>
<dbReference type="PANTHER" id="PTHR10916">
    <property type="entry name" value="60S RIBOSOMAL PROTEIN L35/50S RIBOSOMAL PROTEIN L29"/>
    <property type="match status" value="1"/>
</dbReference>
<dbReference type="KEGG" id="tsn:W908_01410"/>
<reference evidence="6 7" key="1">
    <citation type="journal article" date="2015" name="Genome Announc.">
        <title>Genome Sequence of 'Candidatus Thioglobus singularis' Strain PS1, a Mixotroph from the SUP05 Clade of Marine Gammaproteobacteria.</title>
        <authorList>
            <person name="Marshall K.T."/>
            <person name="Morris R.M."/>
        </authorList>
    </citation>
    <scope>NUCLEOTIDE SEQUENCE [LARGE SCALE GENOMIC DNA]</scope>
    <source>
        <strain evidence="6 7">PS1</strain>
    </source>
</reference>
<dbReference type="OrthoDB" id="9815192at2"/>
<dbReference type="InterPro" id="IPR050063">
    <property type="entry name" value="Ribosomal_protein_uL29"/>
</dbReference>
<dbReference type="GO" id="GO:0003735">
    <property type="term" value="F:structural constituent of ribosome"/>
    <property type="evidence" value="ECO:0007669"/>
    <property type="project" value="InterPro"/>
</dbReference>
<dbReference type="AlphaFoldDB" id="A0A0M5KRK8"/>
<dbReference type="Pfam" id="PF00831">
    <property type="entry name" value="Ribosomal_L29"/>
    <property type="match status" value="1"/>
</dbReference>
<dbReference type="FunFam" id="1.10.287.310:FF:000001">
    <property type="entry name" value="50S ribosomal protein L29"/>
    <property type="match status" value="1"/>
</dbReference>
<comment type="similarity">
    <text evidence="1 5">Belongs to the universal ribosomal protein uL29 family.</text>
</comment>
<evidence type="ECO:0000313" key="7">
    <source>
        <dbReference type="Proteomes" id="UP000068905"/>
    </source>
</evidence>
<gene>
    <name evidence="5" type="primary">rpmC</name>
    <name evidence="6" type="ORF">W908_01410</name>
</gene>
<evidence type="ECO:0000256" key="2">
    <source>
        <dbReference type="ARBA" id="ARBA00022980"/>
    </source>
</evidence>
<dbReference type="PANTHER" id="PTHR10916:SF0">
    <property type="entry name" value="LARGE RIBOSOMAL SUBUNIT PROTEIN UL29C"/>
    <property type="match status" value="1"/>
</dbReference>
<dbReference type="HAMAP" id="MF_00374">
    <property type="entry name" value="Ribosomal_uL29"/>
    <property type="match status" value="1"/>
</dbReference>
<keyword evidence="3 5" id="KW-0687">Ribonucleoprotein</keyword>
<dbReference type="NCBIfam" id="TIGR00012">
    <property type="entry name" value="L29"/>
    <property type="match status" value="1"/>
</dbReference>
<dbReference type="GO" id="GO:0006412">
    <property type="term" value="P:translation"/>
    <property type="evidence" value="ECO:0007669"/>
    <property type="project" value="UniProtKB-UniRule"/>
</dbReference>
<evidence type="ECO:0000256" key="3">
    <source>
        <dbReference type="ARBA" id="ARBA00023274"/>
    </source>
</evidence>
<keyword evidence="7" id="KW-1185">Reference proteome</keyword>
<dbReference type="CDD" id="cd00427">
    <property type="entry name" value="Ribosomal_L29_HIP"/>
    <property type="match status" value="1"/>
</dbReference>
<dbReference type="EMBL" id="CP006911">
    <property type="protein sequence ID" value="ALE01378.1"/>
    <property type="molecule type" value="Genomic_DNA"/>
</dbReference>
<dbReference type="InterPro" id="IPR001854">
    <property type="entry name" value="Ribosomal_uL29"/>
</dbReference>
<dbReference type="STRING" id="1125411.W908_01410"/>
<protein>
    <recommendedName>
        <fullName evidence="4 5">Large ribosomal subunit protein uL29</fullName>
    </recommendedName>
</protein>
<evidence type="ECO:0000313" key="6">
    <source>
        <dbReference type="EMBL" id="ALE01378.1"/>
    </source>
</evidence>
<dbReference type="InterPro" id="IPR036049">
    <property type="entry name" value="Ribosomal_uL29_sf"/>
</dbReference>
<sequence length="62" mass="7187">MDVKELRDQDVTQLNEQLITLLKEHFELRMQKSTSQLTDLSKLSKTKKAIAQIKTIINEKSS</sequence>
<dbReference type="GO" id="GO:0022625">
    <property type="term" value="C:cytosolic large ribosomal subunit"/>
    <property type="evidence" value="ECO:0007669"/>
    <property type="project" value="TreeGrafter"/>
</dbReference>
<name>A0A0M5KRK8_9GAMM</name>